<dbReference type="GO" id="GO:0016757">
    <property type="term" value="F:glycosyltransferase activity"/>
    <property type="evidence" value="ECO:0007669"/>
    <property type="project" value="UniProtKB-KW"/>
</dbReference>
<feature type="transmembrane region" description="Helical" evidence="3">
    <location>
        <begin position="320"/>
        <end position="345"/>
    </location>
</feature>
<dbReference type="RefSeq" id="WP_015858537.1">
    <property type="nucleotide sequence ID" value="NC_012804.1"/>
</dbReference>
<keyword evidence="3" id="KW-0812">Transmembrane</keyword>
<dbReference type="AlphaFoldDB" id="C5A5B1"/>
<evidence type="ECO:0000313" key="6">
    <source>
        <dbReference type="Proteomes" id="UP000001488"/>
    </source>
</evidence>
<protein>
    <submittedName>
        <fullName evidence="5">Glycosyltransferase, family 2</fullName>
    </submittedName>
</protein>
<keyword evidence="3" id="KW-0472">Membrane</keyword>
<dbReference type="PaxDb" id="593117-TGAM_0921"/>
<dbReference type="Pfam" id="PF00535">
    <property type="entry name" value="Glycos_transf_2"/>
    <property type="match status" value="1"/>
</dbReference>
<feature type="transmembrane region" description="Helical" evidence="3">
    <location>
        <begin position="265"/>
        <end position="284"/>
    </location>
</feature>
<reference evidence="5 6" key="1">
    <citation type="journal article" date="2007" name="Genome Biol.">
        <title>Genome analysis and genome-wide proteomics of Thermococcus gammatolerans, the most radioresistant organism known amongst the Archaea.</title>
        <authorList>
            <person name="Zivanovic Y."/>
            <person name="Armengaud J."/>
            <person name="Lagorce A."/>
            <person name="Leplat C."/>
            <person name="Guerin P."/>
            <person name="Dutertre M."/>
            <person name="Anthouard V."/>
            <person name="Forterre P."/>
            <person name="Wincker P."/>
            <person name="Confalonieri F."/>
        </authorList>
    </citation>
    <scope>NUCLEOTIDE SEQUENCE [LARGE SCALE GENOMIC DNA]</scope>
    <source>
        <strain evidence="6">DSM 15229 / JCM 11827 / EJ3</strain>
    </source>
</reference>
<dbReference type="HOGENOM" id="CLU_798373_0_0_2"/>
<evidence type="ECO:0000256" key="1">
    <source>
        <dbReference type="ARBA" id="ARBA00022676"/>
    </source>
</evidence>
<organism evidence="5 6">
    <name type="scientific">Thermococcus gammatolerans (strain DSM 15229 / JCM 11827 / EJ3)</name>
    <dbReference type="NCBI Taxonomy" id="593117"/>
    <lineage>
        <taxon>Archaea</taxon>
        <taxon>Methanobacteriati</taxon>
        <taxon>Methanobacteriota</taxon>
        <taxon>Thermococci</taxon>
        <taxon>Thermococcales</taxon>
        <taxon>Thermococcaceae</taxon>
        <taxon>Thermococcus</taxon>
    </lineage>
</organism>
<dbReference type="InterPro" id="IPR029044">
    <property type="entry name" value="Nucleotide-diphossugar_trans"/>
</dbReference>
<gene>
    <name evidence="5" type="ordered locus">TGAM_0921</name>
</gene>
<dbReference type="CAZy" id="GT2">
    <property type="family name" value="Glycosyltransferase Family 2"/>
</dbReference>
<dbReference type="eggNOG" id="arCOG01389">
    <property type="taxonomic scope" value="Archaea"/>
</dbReference>
<feature type="transmembrane region" description="Helical" evidence="3">
    <location>
        <begin position="290"/>
        <end position="308"/>
    </location>
</feature>
<dbReference type="GeneID" id="7986878"/>
<dbReference type="Proteomes" id="UP000001488">
    <property type="component" value="Chromosome"/>
</dbReference>
<keyword evidence="1" id="KW-0328">Glycosyltransferase</keyword>
<evidence type="ECO:0000313" key="5">
    <source>
        <dbReference type="EMBL" id="ACS33423.1"/>
    </source>
</evidence>
<feature type="domain" description="Glycosyltransferase 2-like" evidence="4">
    <location>
        <begin position="39"/>
        <end position="198"/>
    </location>
</feature>
<dbReference type="Gene3D" id="3.90.550.10">
    <property type="entry name" value="Spore Coat Polysaccharide Biosynthesis Protein SpsA, Chain A"/>
    <property type="match status" value="1"/>
</dbReference>
<dbReference type="PATRIC" id="fig|593117.10.peg.914"/>
<evidence type="ECO:0000256" key="2">
    <source>
        <dbReference type="ARBA" id="ARBA00022679"/>
    </source>
</evidence>
<dbReference type="STRING" id="593117.TGAM_0921"/>
<dbReference type="EMBL" id="CP001398">
    <property type="protein sequence ID" value="ACS33423.1"/>
    <property type="molecule type" value="Genomic_DNA"/>
</dbReference>
<accession>C5A5B1</accession>
<evidence type="ECO:0000259" key="4">
    <source>
        <dbReference type="Pfam" id="PF00535"/>
    </source>
</evidence>
<dbReference type="OrthoDB" id="43988at2157"/>
<keyword evidence="3" id="KW-1133">Transmembrane helix</keyword>
<keyword evidence="2 5" id="KW-0808">Transferase</keyword>
<dbReference type="KEGG" id="tga:TGAM_0921"/>
<dbReference type="SUPFAM" id="SSF53448">
    <property type="entry name" value="Nucleotide-diphospho-sugar transferases"/>
    <property type="match status" value="1"/>
</dbReference>
<dbReference type="CDD" id="cd06423">
    <property type="entry name" value="CESA_like"/>
    <property type="match status" value="1"/>
</dbReference>
<keyword evidence="6" id="KW-1185">Reference proteome</keyword>
<dbReference type="PANTHER" id="PTHR43630">
    <property type="entry name" value="POLY-BETA-1,6-N-ACETYL-D-GLUCOSAMINE SYNTHASE"/>
    <property type="match status" value="1"/>
</dbReference>
<evidence type="ECO:0000256" key="3">
    <source>
        <dbReference type="SAM" id="Phobius"/>
    </source>
</evidence>
<proteinExistence type="predicted"/>
<name>C5A5B1_THEGJ</name>
<dbReference type="PANTHER" id="PTHR43630:SF1">
    <property type="entry name" value="POLY-BETA-1,6-N-ACETYL-D-GLUCOSAMINE SYNTHASE"/>
    <property type="match status" value="1"/>
</dbReference>
<sequence length="354" mass="40178">MLAEILLSLILLWDGYFFLRYLLSLRRAYPTREWSPMVSVVIPAYNEEENIEDAVKAALSQDYPNFEVIVVDDGSTDGTYEKALSIKDERLRVIRINHGGKTRALNVGLEFSAGEIIVTIDADGLLEKNAVSRLVERFYSDDIAAVGGQVRVRGETFLELAQDIEHLRIATFRRAKELENLSLAPGPISAFRKRSLLKIGGFVNDLVEDYATTLALKKIGRVVYAPGARVWVRMPSGLGALWRQRRRWFLGDLPKLSSKPFKEKLVFIMSDLVALLDVLFPLAALMAGKWSLLLIFLVLEWLMMYLIVRVEGGMLVEVALFPVILWFWAAFYLSLHIYGLILYAFGKKTPSEWN</sequence>
<dbReference type="InterPro" id="IPR001173">
    <property type="entry name" value="Glyco_trans_2-like"/>
</dbReference>